<comment type="subcellular location">
    <subcellularLocation>
        <location evidence="1">Cell membrane</location>
        <topology evidence="1">Multi-pass membrane protein</topology>
    </subcellularLocation>
</comment>
<protein>
    <submittedName>
        <fullName evidence="8">TraM recognition site of TraD and TraG</fullName>
    </submittedName>
</protein>
<dbReference type="RefSeq" id="WP_092692837.1">
    <property type="nucleotide sequence ID" value="NZ_FNPK01000042.1"/>
</dbReference>
<evidence type="ECO:0000256" key="2">
    <source>
        <dbReference type="ARBA" id="ARBA00022475"/>
    </source>
</evidence>
<dbReference type="EMBL" id="FNPK01000042">
    <property type="protein sequence ID" value="SDY86367.1"/>
    <property type="molecule type" value="Genomic_DNA"/>
</dbReference>
<dbReference type="PANTHER" id="PTHR37937:SF1">
    <property type="entry name" value="CONJUGATIVE TRANSFER: DNA TRANSPORT"/>
    <property type="match status" value="1"/>
</dbReference>
<evidence type="ECO:0000256" key="5">
    <source>
        <dbReference type="ARBA" id="ARBA00023136"/>
    </source>
</evidence>
<dbReference type="InterPro" id="IPR027417">
    <property type="entry name" value="P-loop_NTPase"/>
</dbReference>
<dbReference type="InterPro" id="IPR051539">
    <property type="entry name" value="T4SS-coupling_protein"/>
</dbReference>
<accession>A0A1H3NBT0</accession>
<dbReference type="SUPFAM" id="SSF52540">
    <property type="entry name" value="P-loop containing nucleoside triphosphate hydrolases"/>
    <property type="match status" value="1"/>
</dbReference>
<dbReference type="Pfam" id="PF12696">
    <property type="entry name" value="TraG-D_C"/>
    <property type="match status" value="1"/>
</dbReference>
<keyword evidence="2" id="KW-1003">Cell membrane</keyword>
<dbReference type="PANTHER" id="PTHR37937">
    <property type="entry name" value="CONJUGATIVE TRANSFER: DNA TRANSPORT"/>
    <property type="match status" value="1"/>
</dbReference>
<keyword evidence="3 6" id="KW-0812">Transmembrane</keyword>
<feature type="transmembrane region" description="Helical" evidence="6">
    <location>
        <begin position="94"/>
        <end position="115"/>
    </location>
</feature>
<dbReference type="GO" id="GO:0005886">
    <property type="term" value="C:plasma membrane"/>
    <property type="evidence" value="ECO:0007669"/>
    <property type="project" value="UniProtKB-SubCell"/>
</dbReference>
<dbReference type="Proteomes" id="UP000199035">
    <property type="component" value="Unassembled WGS sequence"/>
</dbReference>
<evidence type="ECO:0000313" key="9">
    <source>
        <dbReference type="Proteomes" id="UP000199035"/>
    </source>
</evidence>
<proteinExistence type="predicted"/>
<keyword evidence="4 6" id="KW-1133">Transmembrane helix</keyword>
<evidence type="ECO:0000256" key="6">
    <source>
        <dbReference type="SAM" id="Phobius"/>
    </source>
</evidence>
<dbReference type="PIRSF" id="PIRSF003273">
    <property type="entry name" value="Mobilization_MobA"/>
    <property type="match status" value="1"/>
</dbReference>
<name>A0A1H3NBT0_9GAMM</name>
<feature type="domain" description="TraD/TraG TraM recognition site" evidence="7">
    <location>
        <begin position="396"/>
        <end position="520"/>
    </location>
</feature>
<reference evidence="9" key="1">
    <citation type="submission" date="2016-10" db="EMBL/GenBank/DDBJ databases">
        <authorList>
            <person name="Varghese N."/>
            <person name="Submissions S."/>
        </authorList>
    </citation>
    <scope>NUCLEOTIDE SEQUENCE [LARGE SCALE GENOMIC DNA]</scope>
    <source>
        <strain evidence="9">ANC 5109</strain>
    </source>
</reference>
<sequence>MRFWFLIAGGFTLIIFSAEISVFLSNFFAYSLRHILSIFVGVFAFLVLSAKKNETGFRNVVSKVSYVAFFVCVIIFFSFWILAYFFEKVGRNELWLFLIFSMSSFFIFVLFDRFFTPIWEKIKFFCTKKSGTERNKKSDIRDIEANFKQTKEYDPEKFFDSKKWFFGLDIKNKPIFYNGEKLLHTQITGASGFGKSILLGLLASQAIQKGEATIIFDPKQSGDEWFPHVCKKASEKVGARYYFIDLRRDDAQLNLFEDATPDQIENLLITGFLLEDRGDAADFYRGKDRKMAKFVGENYQQGLTATKISQEYDLYFRNKDNQADSFANQLQEIGRVKAVNATKGISLKKAMESCDVIYVAGDWQDPKFVKVQRMLLARIVQLASDRDNSLEMPKQVCVILDEFSFQISKIFGDSLKVIRDKGLHFILAHQSITDLTNVPANMDAQAFAGSVMSNCSLKFMYRAVDFETAKYFSDFSGEILVDDEARYVEKTLSLTDRVTAEKQIRQTERNLFDVNTMLLLPPRTGIFYGNGIARVSSVYPIKVEKNADSKRVENFDNSKDVENINPSNIFIFSNLE</sequence>
<dbReference type="Gene3D" id="3.40.50.300">
    <property type="entry name" value="P-loop containing nucleotide triphosphate hydrolases"/>
    <property type="match status" value="2"/>
</dbReference>
<evidence type="ECO:0000313" key="8">
    <source>
        <dbReference type="EMBL" id="SDY86367.1"/>
    </source>
</evidence>
<keyword evidence="5 6" id="KW-0472">Membrane</keyword>
<dbReference type="InterPro" id="IPR016387">
    <property type="entry name" value="Mobilization_MobA"/>
</dbReference>
<dbReference type="CDD" id="cd01127">
    <property type="entry name" value="TrwB_TraG_TraD_VirD4"/>
    <property type="match status" value="1"/>
</dbReference>
<evidence type="ECO:0000256" key="4">
    <source>
        <dbReference type="ARBA" id="ARBA00022989"/>
    </source>
</evidence>
<keyword evidence="9" id="KW-1185">Reference proteome</keyword>
<organism evidence="8 9">
    <name type="scientific">Acinetobacter kyonggiensis</name>
    <dbReference type="NCBI Taxonomy" id="595670"/>
    <lineage>
        <taxon>Bacteria</taxon>
        <taxon>Pseudomonadati</taxon>
        <taxon>Pseudomonadota</taxon>
        <taxon>Gammaproteobacteria</taxon>
        <taxon>Moraxellales</taxon>
        <taxon>Moraxellaceae</taxon>
        <taxon>Acinetobacter</taxon>
    </lineage>
</organism>
<evidence type="ECO:0000259" key="7">
    <source>
        <dbReference type="Pfam" id="PF12696"/>
    </source>
</evidence>
<dbReference type="STRING" id="595670.SAMN05421643_1426"/>
<dbReference type="InterPro" id="IPR032689">
    <property type="entry name" value="TraG-D_C"/>
</dbReference>
<feature type="transmembrane region" description="Helical" evidence="6">
    <location>
        <begin position="60"/>
        <end position="82"/>
    </location>
</feature>
<feature type="transmembrane region" description="Helical" evidence="6">
    <location>
        <begin position="27"/>
        <end position="48"/>
    </location>
</feature>
<evidence type="ECO:0000256" key="1">
    <source>
        <dbReference type="ARBA" id="ARBA00004651"/>
    </source>
</evidence>
<dbReference type="AlphaFoldDB" id="A0A1H3NBT0"/>
<evidence type="ECO:0000256" key="3">
    <source>
        <dbReference type="ARBA" id="ARBA00022692"/>
    </source>
</evidence>
<gene>
    <name evidence="8" type="ORF">SAMN05421643_1426</name>
</gene>